<protein>
    <submittedName>
        <fullName evidence="1">Uncharacterized protein</fullName>
    </submittedName>
</protein>
<name>A0ACC2V3S5_9TREE</name>
<evidence type="ECO:0000313" key="2">
    <source>
        <dbReference type="Proteomes" id="UP001230649"/>
    </source>
</evidence>
<gene>
    <name evidence="1" type="ORF">QFC20_007066</name>
</gene>
<comment type="caution">
    <text evidence="1">The sequence shown here is derived from an EMBL/GenBank/DDBJ whole genome shotgun (WGS) entry which is preliminary data.</text>
</comment>
<proteinExistence type="predicted"/>
<organism evidence="1 2">
    <name type="scientific">Naganishia adeliensis</name>
    <dbReference type="NCBI Taxonomy" id="92952"/>
    <lineage>
        <taxon>Eukaryota</taxon>
        <taxon>Fungi</taxon>
        <taxon>Dikarya</taxon>
        <taxon>Basidiomycota</taxon>
        <taxon>Agaricomycotina</taxon>
        <taxon>Tremellomycetes</taxon>
        <taxon>Filobasidiales</taxon>
        <taxon>Filobasidiaceae</taxon>
        <taxon>Naganishia</taxon>
    </lineage>
</organism>
<reference evidence="1" key="1">
    <citation type="submission" date="2023-04" db="EMBL/GenBank/DDBJ databases">
        <title>Draft Genome sequencing of Naganishia species isolated from polar environments using Oxford Nanopore Technology.</title>
        <authorList>
            <person name="Leo P."/>
            <person name="Venkateswaran K."/>
        </authorList>
    </citation>
    <scope>NUCLEOTIDE SEQUENCE</scope>
    <source>
        <strain evidence="1">MNA-CCFEE 5262</strain>
    </source>
</reference>
<keyword evidence="2" id="KW-1185">Reference proteome</keyword>
<accession>A0ACC2V3S5</accession>
<evidence type="ECO:0000313" key="1">
    <source>
        <dbReference type="EMBL" id="KAJ9093672.1"/>
    </source>
</evidence>
<sequence>MTASHQVDQCGELKEIDDPIDPAWPGAKSVVGVFSISLREQYEDMVYSVHHAREADKQRKRLRSGEKVPYPSIMPHALIVWNLTTAEARRQRISINRESWDWLNCEDLHIQACCELPTLELPIDLEAEVPPKLPWLPMDIIEEFRKCHRLFEEDDPAMADLANSVVRNALIRSLGDVRRFNVSYSFCCSIAFTCAG</sequence>
<dbReference type="Proteomes" id="UP001230649">
    <property type="component" value="Unassembled WGS sequence"/>
</dbReference>
<dbReference type="EMBL" id="JASBWS010000150">
    <property type="protein sequence ID" value="KAJ9093672.1"/>
    <property type="molecule type" value="Genomic_DNA"/>
</dbReference>